<dbReference type="KEGG" id="gbi:PG2T_08395"/>
<evidence type="ECO:0000256" key="3">
    <source>
        <dbReference type="ARBA" id="ARBA00022723"/>
    </source>
</evidence>
<keyword evidence="9" id="KW-1185">Reference proteome</keyword>
<dbReference type="OrthoDB" id="9788263at2"/>
<dbReference type="Pfam" id="PF00293">
    <property type="entry name" value="NUDIX"/>
    <property type="match status" value="1"/>
</dbReference>
<evidence type="ECO:0000256" key="1">
    <source>
        <dbReference type="ARBA" id="ARBA00001936"/>
    </source>
</evidence>
<dbReference type="GO" id="GO:0016818">
    <property type="term" value="F:hydrolase activity, acting on acid anhydrides, in phosphorus-containing anhydrides"/>
    <property type="evidence" value="ECO:0007669"/>
    <property type="project" value="InterPro"/>
</dbReference>
<dbReference type="SUPFAM" id="SSF55811">
    <property type="entry name" value="Nudix"/>
    <property type="match status" value="1"/>
</dbReference>
<evidence type="ECO:0000256" key="4">
    <source>
        <dbReference type="ARBA" id="ARBA00022801"/>
    </source>
</evidence>
<feature type="domain" description="Nudix hydrolase" evidence="7">
    <location>
        <begin position="4"/>
        <end position="146"/>
    </location>
</feature>
<keyword evidence="5" id="KW-0460">Magnesium</keyword>
<dbReference type="PROSITE" id="PS51462">
    <property type="entry name" value="NUDIX"/>
    <property type="match status" value="1"/>
</dbReference>
<organism evidence="8 9">
    <name type="scientific">Immundisolibacter cernigliae</name>
    <dbReference type="NCBI Taxonomy" id="1810504"/>
    <lineage>
        <taxon>Bacteria</taxon>
        <taxon>Pseudomonadati</taxon>
        <taxon>Pseudomonadota</taxon>
        <taxon>Gammaproteobacteria</taxon>
        <taxon>Immundisolibacterales</taxon>
        <taxon>Immundisolibacteraceae</taxon>
        <taxon>Immundisolibacter</taxon>
    </lineage>
</organism>
<dbReference type="InParanoid" id="A0A1B1YUA1"/>
<gene>
    <name evidence="8" type="ORF">PG2T_08395</name>
</gene>
<reference evidence="9" key="1">
    <citation type="submission" date="2016-03" db="EMBL/GenBank/DDBJ databases">
        <title>Complete genome sequence of Solimmundus cernigliae, representing a novel lineage of polycyclic aromatic hydrocarbon degraders within the Gammaproteobacteria.</title>
        <authorList>
            <person name="Singleton D.R."/>
            <person name="Dickey A.N."/>
            <person name="Scholl E.H."/>
            <person name="Wright F.A."/>
            <person name="Aitken M.D."/>
        </authorList>
    </citation>
    <scope>NUCLEOTIDE SEQUENCE [LARGE SCALE GENOMIC DNA]</scope>
    <source>
        <strain evidence="9">TR3.2</strain>
    </source>
</reference>
<dbReference type="PANTHER" id="PTHR12318:SF0">
    <property type="entry name" value="ACYL-COENZYME A DIPHOSPHATASE NUDT19"/>
    <property type="match status" value="1"/>
</dbReference>
<name>A0A1B1YUA1_9GAMM</name>
<sequence>MTVPVQPAATVAPLRDGAHGLEVLLLQRSPTLVFAPGAWVFPGGRVDAADHHRGADLAPRYAAVREAAEEAGLLLDPDALVEVAHWTTPPGQPRRYATWFFVADANGCGGVRIDDVEAVDYRWLRPADALDAGWRGELHLIRPTVATLQQLQEFADVRTALAALAGQAVPYHSPHR</sequence>
<evidence type="ECO:0000313" key="9">
    <source>
        <dbReference type="Proteomes" id="UP000092952"/>
    </source>
</evidence>
<dbReference type="InterPro" id="IPR015797">
    <property type="entry name" value="NUDIX_hydrolase-like_dom_sf"/>
</dbReference>
<keyword evidence="4" id="KW-0378">Hydrolase</keyword>
<evidence type="ECO:0000256" key="6">
    <source>
        <dbReference type="ARBA" id="ARBA00023211"/>
    </source>
</evidence>
<comment type="cofactor">
    <cofactor evidence="1">
        <name>Mn(2+)</name>
        <dbReference type="ChEBI" id="CHEBI:29035"/>
    </cofactor>
</comment>
<dbReference type="Gene3D" id="3.90.79.10">
    <property type="entry name" value="Nucleoside Triphosphate Pyrophosphohydrolase"/>
    <property type="match status" value="2"/>
</dbReference>
<dbReference type="STRING" id="1810504.PG2T_08395"/>
<protein>
    <recommendedName>
        <fullName evidence="7">Nudix hydrolase domain-containing protein</fullName>
    </recommendedName>
</protein>
<dbReference type="PANTHER" id="PTHR12318">
    <property type="entry name" value="TESTOSTERONE-REGULATED PROTEIN RP2"/>
    <property type="match status" value="1"/>
</dbReference>
<keyword evidence="3" id="KW-0479">Metal-binding</keyword>
<dbReference type="InterPro" id="IPR000086">
    <property type="entry name" value="NUDIX_hydrolase_dom"/>
</dbReference>
<comment type="cofactor">
    <cofactor evidence="2">
        <name>Mg(2+)</name>
        <dbReference type="ChEBI" id="CHEBI:18420"/>
    </cofactor>
</comment>
<dbReference type="AlphaFoldDB" id="A0A1B1YUA1"/>
<dbReference type="Proteomes" id="UP000092952">
    <property type="component" value="Chromosome"/>
</dbReference>
<evidence type="ECO:0000259" key="7">
    <source>
        <dbReference type="PROSITE" id="PS51462"/>
    </source>
</evidence>
<dbReference type="CDD" id="cd18870">
    <property type="entry name" value="NUDIX_AcylCoAdiphos_Nudt19"/>
    <property type="match status" value="1"/>
</dbReference>
<evidence type="ECO:0000256" key="2">
    <source>
        <dbReference type="ARBA" id="ARBA00001946"/>
    </source>
</evidence>
<dbReference type="GO" id="GO:0046872">
    <property type="term" value="F:metal ion binding"/>
    <property type="evidence" value="ECO:0007669"/>
    <property type="project" value="UniProtKB-KW"/>
</dbReference>
<accession>A0A1B1YUA1</accession>
<evidence type="ECO:0000256" key="5">
    <source>
        <dbReference type="ARBA" id="ARBA00022842"/>
    </source>
</evidence>
<keyword evidence="6" id="KW-0464">Manganese</keyword>
<dbReference type="RefSeq" id="WP_068804168.1">
    <property type="nucleotide sequence ID" value="NZ_CP014671.1"/>
</dbReference>
<dbReference type="InterPro" id="IPR039121">
    <property type="entry name" value="NUDT19"/>
</dbReference>
<proteinExistence type="predicted"/>
<evidence type="ECO:0000313" key="8">
    <source>
        <dbReference type="EMBL" id="ANX04193.1"/>
    </source>
</evidence>
<dbReference type="EMBL" id="CP014671">
    <property type="protein sequence ID" value="ANX04193.1"/>
    <property type="molecule type" value="Genomic_DNA"/>
</dbReference>